<reference evidence="1 2" key="2">
    <citation type="journal article" date="2008" name="Nature">
        <title>The Phaeodactylum genome reveals the evolutionary history of diatom genomes.</title>
        <authorList>
            <person name="Bowler C."/>
            <person name="Allen A.E."/>
            <person name="Badger J.H."/>
            <person name="Grimwood J."/>
            <person name="Jabbari K."/>
            <person name="Kuo A."/>
            <person name="Maheswari U."/>
            <person name="Martens C."/>
            <person name="Maumus F."/>
            <person name="Otillar R.P."/>
            <person name="Rayko E."/>
            <person name="Salamov A."/>
            <person name="Vandepoele K."/>
            <person name="Beszteri B."/>
            <person name="Gruber A."/>
            <person name="Heijde M."/>
            <person name="Katinka M."/>
            <person name="Mock T."/>
            <person name="Valentin K."/>
            <person name="Verret F."/>
            <person name="Berges J.A."/>
            <person name="Brownlee C."/>
            <person name="Cadoret J.P."/>
            <person name="Chiovitti A."/>
            <person name="Choi C.J."/>
            <person name="Coesel S."/>
            <person name="De Martino A."/>
            <person name="Detter J.C."/>
            <person name="Durkin C."/>
            <person name="Falciatore A."/>
            <person name="Fournet J."/>
            <person name="Haruta M."/>
            <person name="Huysman M.J."/>
            <person name="Jenkins B.D."/>
            <person name="Jiroutova K."/>
            <person name="Jorgensen R.E."/>
            <person name="Joubert Y."/>
            <person name="Kaplan A."/>
            <person name="Kroger N."/>
            <person name="Kroth P.G."/>
            <person name="La Roche J."/>
            <person name="Lindquist E."/>
            <person name="Lommer M."/>
            <person name="Martin-Jezequel V."/>
            <person name="Lopez P.J."/>
            <person name="Lucas S."/>
            <person name="Mangogna M."/>
            <person name="McGinnis K."/>
            <person name="Medlin L.K."/>
            <person name="Montsant A."/>
            <person name="Oudot-Le Secq M.P."/>
            <person name="Napoli C."/>
            <person name="Obornik M."/>
            <person name="Parker M.S."/>
            <person name="Petit J.L."/>
            <person name="Porcel B.M."/>
            <person name="Poulsen N."/>
            <person name="Robison M."/>
            <person name="Rychlewski L."/>
            <person name="Rynearson T.A."/>
            <person name="Schmutz J."/>
            <person name="Shapiro H."/>
            <person name="Siaut M."/>
            <person name="Stanley M."/>
            <person name="Sussman M.R."/>
            <person name="Taylor A.R."/>
            <person name="Vardi A."/>
            <person name="von Dassow P."/>
            <person name="Vyverman W."/>
            <person name="Willis A."/>
            <person name="Wyrwicz L.S."/>
            <person name="Rokhsar D.S."/>
            <person name="Weissenbach J."/>
            <person name="Armbrust E.V."/>
            <person name="Green B.R."/>
            <person name="Van de Peer Y."/>
            <person name="Grigoriev I.V."/>
        </authorList>
    </citation>
    <scope>NUCLEOTIDE SEQUENCE [LARGE SCALE GENOMIC DNA]</scope>
    <source>
        <strain evidence="1 2">CCMP1335</strain>
    </source>
</reference>
<evidence type="ECO:0000313" key="2">
    <source>
        <dbReference type="Proteomes" id="UP000001449"/>
    </source>
</evidence>
<accession>B8BT88</accession>
<proteinExistence type="predicted"/>
<dbReference type="AlphaFoldDB" id="B8BT88"/>
<dbReference type="Proteomes" id="UP000001449">
    <property type="component" value="Chromosome 2"/>
</dbReference>
<keyword evidence="2" id="KW-1185">Reference proteome</keyword>
<protein>
    <submittedName>
        <fullName evidence="1">Uncharacterized protein</fullName>
    </submittedName>
</protein>
<dbReference type="PaxDb" id="35128-Thaps2052"/>
<reference evidence="1 2" key="1">
    <citation type="journal article" date="2004" name="Science">
        <title>The genome of the diatom Thalassiosira pseudonana: ecology, evolution, and metabolism.</title>
        <authorList>
            <person name="Armbrust E.V."/>
            <person name="Berges J.A."/>
            <person name="Bowler C."/>
            <person name="Green B.R."/>
            <person name="Martinez D."/>
            <person name="Putnam N.H."/>
            <person name="Zhou S."/>
            <person name="Allen A.E."/>
            <person name="Apt K.E."/>
            <person name="Bechner M."/>
            <person name="Brzezinski M.A."/>
            <person name="Chaal B.K."/>
            <person name="Chiovitti A."/>
            <person name="Davis A.K."/>
            <person name="Demarest M.S."/>
            <person name="Detter J.C."/>
            <person name="Glavina T."/>
            <person name="Goodstein D."/>
            <person name="Hadi M.Z."/>
            <person name="Hellsten U."/>
            <person name="Hildebrand M."/>
            <person name="Jenkins B.D."/>
            <person name="Jurka J."/>
            <person name="Kapitonov V.V."/>
            <person name="Kroger N."/>
            <person name="Lau W.W."/>
            <person name="Lane T.W."/>
            <person name="Larimer F.W."/>
            <person name="Lippmeier J.C."/>
            <person name="Lucas S."/>
            <person name="Medina M."/>
            <person name="Montsant A."/>
            <person name="Obornik M."/>
            <person name="Parker M.S."/>
            <person name="Palenik B."/>
            <person name="Pazour G.J."/>
            <person name="Richardson P.M."/>
            <person name="Rynearson T.A."/>
            <person name="Saito M.A."/>
            <person name="Schwartz D.C."/>
            <person name="Thamatrakoln K."/>
            <person name="Valentin K."/>
            <person name="Vardi A."/>
            <person name="Wilkerson F.P."/>
            <person name="Rokhsar D.S."/>
        </authorList>
    </citation>
    <scope>NUCLEOTIDE SEQUENCE [LARGE SCALE GENOMIC DNA]</scope>
    <source>
        <strain evidence="1 2">CCMP1335</strain>
    </source>
</reference>
<sequence length="227" mass="25533">MSNLISIQDFVDRVLAAPPSGSSILPIPILRRPSPQGTHTRCISRENLLEEEPSSSSPPPCNEHISSMLDRDEIESSPNYEVQFSEYSSMHVFEPTPLYLKGALFYTRDEIKHFKKESEQEGLRIKQLVSSLTPDGSGSGFKSLKQLLDSNPNLIVIGLEHHILEKYALHRIKERRIHTKTLMSVQEKQNQQQAAGQAKNLDDVAHRLAMTSIRSVKRARIRAALAA</sequence>
<dbReference type="RefSeq" id="XP_002287116.1">
    <property type="nucleotide sequence ID" value="XM_002287080.1"/>
</dbReference>
<dbReference type="GeneID" id="7445070"/>
<gene>
    <name evidence="1" type="ORF">THAPSDRAFT_2052</name>
</gene>
<evidence type="ECO:0000313" key="1">
    <source>
        <dbReference type="EMBL" id="EED94559.1"/>
    </source>
</evidence>
<organism evidence="1 2">
    <name type="scientific">Thalassiosira pseudonana</name>
    <name type="common">Marine diatom</name>
    <name type="synonym">Cyclotella nana</name>
    <dbReference type="NCBI Taxonomy" id="35128"/>
    <lineage>
        <taxon>Eukaryota</taxon>
        <taxon>Sar</taxon>
        <taxon>Stramenopiles</taxon>
        <taxon>Ochrophyta</taxon>
        <taxon>Bacillariophyta</taxon>
        <taxon>Coscinodiscophyceae</taxon>
        <taxon>Thalassiosirophycidae</taxon>
        <taxon>Thalassiosirales</taxon>
        <taxon>Thalassiosiraceae</taxon>
        <taxon>Thalassiosira</taxon>
    </lineage>
</organism>
<dbReference type="HOGENOM" id="CLU_1221810_0_0_1"/>
<dbReference type="KEGG" id="tps:THAPSDRAFT_2052"/>
<dbReference type="EMBL" id="CM000639">
    <property type="protein sequence ID" value="EED94559.1"/>
    <property type="molecule type" value="Genomic_DNA"/>
</dbReference>
<name>B8BT88_THAPS</name>
<dbReference type="InParanoid" id="B8BT88"/>